<dbReference type="PROSITE" id="PS00804">
    <property type="entry name" value="CALRETICULIN_2"/>
    <property type="match status" value="1"/>
</dbReference>
<keyword evidence="11 15" id="KW-0472">Membrane</keyword>
<keyword evidence="13 15" id="KW-0143">Chaperone</keyword>
<organism evidence="19 20">
    <name type="scientific">Lynx pardinus</name>
    <name type="common">Iberian lynx</name>
    <name type="synonym">Felis pardina</name>
    <dbReference type="NCBI Taxonomy" id="191816"/>
    <lineage>
        <taxon>Eukaryota</taxon>
        <taxon>Metazoa</taxon>
        <taxon>Chordata</taxon>
        <taxon>Craniata</taxon>
        <taxon>Vertebrata</taxon>
        <taxon>Euteleostomi</taxon>
        <taxon>Mammalia</taxon>
        <taxon>Eutheria</taxon>
        <taxon>Laurasiatheria</taxon>
        <taxon>Carnivora</taxon>
        <taxon>Feliformia</taxon>
        <taxon>Felidae</taxon>
        <taxon>Felinae</taxon>
        <taxon>Lynx</taxon>
    </lineage>
</organism>
<dbReference type="GO" id="GO:0006457">
    <property type="term" value="P:protein folding"/>
    <property type="evidence" value="ECO:0007669"/>
    <property type="project" value="InterPro"/>
</dbReference>
<keyword evidence="20" id="KW-1185">Reference proteome</keyword>
<evidence type="ECO:0000256" key="1">
    <source>
        <dbReference type="ARBA" id="ARBA00004115"/>
    </source>
</evidence>
<feature type="compositionally biased region" description="Basic and acidic residues" evidence="17">
    <location>
        <begin position="641"/>
        <end position="660"/>
    </location>
</feature>
<protein>
    <submittedName>
        <fullName evidence="19">Calmegin-like isoform 2</fullName>
    </submittedName>
</protein>
<dbReference type="EMBL" id="CAAGRJ010020542">
    <property type="protein sequence ID" value="VFV34964.1"/>
    <property type="molecule type" value="Genomic_DNA"/>
</dbReference>
<dbReference type="PROSITE" id="PS51257">
    <property type="entry name" value="PROKAR_LIPOPROTEIN"/>
    <property type="match status" value="1"/>
</dbReference>
<evidence type="ECO:0000256" key="4">
    <source>
        <dbReference type="ARBA" id="ARBA00022692"/>
    </source>
</evidence>
<evidence type="ECO:0000256" key="2">
    <source>
        <dbReference type="ARBA" id="ARBA00010983"/>
    </source>
</evidence>
<feature type="compositionally biased region" description="Basic and acidic residues" evidence="17">
    <location>
        <begin position="948"/>
        <end position="959"/>
    </location>
</feature>
<dbReference type="FunFam" id="2.60.120.200:FF:000430">
    <property type="entry name" value="Si:ch211-274f20.2"/>
    <property type="match status" value="1"/>
</dbReference>
<feature type="coiled-coil region" evidence="16">
    <location>
        <begin position="46"/>
        <end position="73"/>
    </location>
</feature>
<feature type="region of interest" description="Disordered" evidence="17">
    <location>
        <begin position="906"/>
        <end position="986"/>
    </location>
</feature>
<dbReference type="GO" id="GO:0005509">
    <property type="term" value="F:calcium ion binding"/>
    <property type="evidence" value="ECO:0007669"/>
    <property type="project" value="InterPro"/>
</dbReference>
<dbReference type="InterPro" id="IPR018124">
    <property type="entry name" value="Calret/calnex_CS"/>
</dbReference>
<evidence type="ECO:0000256" key="15">
    <source>
        <dbReference type="RuleBase" id="RU362126"/>
    </source>
</evidence>
<evidence type="ECO:0000256" key="3">
    <source>
        <dbReference type="ARBA" id="ARBA00022553"/>
    </source>
</evidence>
<keyword evidence="12 14" id="KW-1015">Disulfide bond</keyword>
<dbReference type="PRINTS" id="PR00626">
    <property type="entry name" value="CALRETICULIN"/>
</dbReference>
<feature type="domain" description="MGAT4 conserved region" evidence="18">
    <location>
        <begin position="100"/>
        <end position="373"/>
    </location>
</feature>
<evidence type="ECO:0000256" key="9">
    <source>
        <dbReference type="ARBA" id="ARBA00022989"/>
    </source>
</evidence>
<dbReference type="PANTHER" id="PTHR11073">
    <property type="entry name" value="CALRETICULIN AND CALNEXIN"/>
    <property type="match status" value="1"/>
</dbReference>
<dbReference type="Pfam" id="PF04666">
    <property type="entry name" value="MGAT4_cons"/>
    <property type="match status" value="1"/>
</dbReference>
<evidence type="ECO:0000256" key="6">
    <source>
        <dbReference type="ARBA" id="ARBA00022737"/>
    </source>
</evidence>
<evidence type="ECO:0000256" key="14">
    <source>
        <dbReference type="PIRSR" id="PIRSR601580-3"/>
    </source>
</evidence>
<evidence type="ECO:0000256" key="16">
    <source>
        <dbReference type="SAM" id="Coils"/>
    </source>
</evidence>
<evidence type="ECO:0000256" key="10">
    <source>
        <dbReference type="ARBA" id="ARBA00022990"/>
    </source>
</evidence>
<evidence type="ECO:0000256" key="11">
    <source>
        <dbReference type="ARBA" id="ARBA00023136"/>
    </source>
</evidence>
<dbReference type="GO" id="GO:0036503">
    <property type="term" value="P:ERAD pathway"/>
    <property type="evidence" value="ECO:0007669"/>
    <property type="project" value="TreeGrafter"/>
</dbReference>
<keyword evidence="6" id="KW-0677">Repeat</keyword>
<feature type="region of interest" description="Disordered" evidence="17">
    <location>
        <begin position="633"/>
        <end position="676"/>
    </location>
</feature>
<keyword evidence="5" id="KW-0732">Signal</keyword>
<evidence type="ECO:0000313" key="19">
    <source>
        <dbReference type="EMBL" id="VFV34964.1"/>
    </source>
</evidence>
<keyword evidence="4 15" id="KW-0812">Transmembrane</keyword>
<dbReference type="PANTHER" id="PTHR11073:SF7">
    <property type="entry name" value="CALMEGIN"/>
    <property type="match status" value="1"/>
</dbReference>
<keyword evidence="10" id="KW-0007">Acetylation</keyword>
<proteinExistence type="inferred from homology"/>
<dbReference type="Gene3D" id="2.10.250.10">
    <property type="entry name" value="Calreticulin/calnexin, P domain"/>
    <property type="match status" value="1"/>
</dbReference>
<keyword evidence="8" id="KW-0106">Calcium</keyword>
<dbReference type="SUPFAM" id="SSF63887">
    <property type="entry name" value="P-domain of calnexin/calreticulin"/>
    <property type="match status" value="1"/>
</dbReference>
<feature type="compositionally biased region" description="Acidic residues" evidence="17">
    <location>
        <begin position="925"/>
        <end position="947"/>
    </location>
</feature>
<dbReference type="InterPro" id="IPR001580">
    <property type="entry name" value="Calret/calnex"/>
</dbReference>
<keyword evidence="9 15" id="KW-1133">Transmembrane helix</keyword>
<evidence type="ECO:0000259" key="18">
    <source>
        <dbReference type="Pfam" id="PF04666"/>
    </source>
</evidence>
<dbReference type="PROSITE" id="PS00803">
    <property type="entry name" value="CALRETICULIN_1"/>
    <property type="match status" value="1"/>
</dbReference>
<accession>A0A485NSA9</accession>
<dbReference type="InterPro" id="IPR013320">
    <property type="entry name" value="ConA-like_dom_sf"/>
</dbReference>
<sequence length="986" mass="113803">MRTKHVNVLIALAAFVLFSFSCFCISRMTQTSNQLINCRNHILEFKEKILRLKNKTERNRQELINALSKMKYEMTQRENTSTDLVEKKMNTLGKGETVSNNTFEVLKFFFPHLRKVGRIYPDVIIGKEKTGVSFALGISTVSRGNQSYLKQTLNSVVSRMTLSEEKDSVVIVSVADRNEDYLKSVVDMITKRFKRQLKSGSLEVISIPAFFYPNMLHVKQSTEDSGKLESWRIKQVLDFCFLMLYAQPKAMYYLQLEDDIIAKKMYFTKITDFVHNITSNNWFYIEFSILGFIGKLFKSEDLTDFVRFFLMFYKDKPIDLLLGDIFQVKMCNPGETSEKCAERNKQIRIRYKPSLFQHVGIQSSFPGREQYSKVISMYFQRFWLYLGLLFISINAEFMDDGGEMEDFDENSEEIDVNEGELSSEIKYKTPQPIGEVYFTETFDSGRLAGWVLSKAKKDDTDEEISIYDGRWEIEELKENRIPGDRGLVLKSRAKHHAISATLAKPFIFADKPLIVQYEVNFQDGIDCGGAYIKLLADTDVLNLENFYDKTSYTIMFGPDKCGEDYKLHFIFRHKHPKTGVFEEKHAKPPDVDLKKFFTDRKTHLYTLVMNPDDTFEVLIDQIVVNQGSLLEDVVPPINPPKEIEDPSDKKPDEWDERAKIPDLSAVKPEDWDESEPPQIEDLSAVKPDGWLDDEPKFIPDPNAEKPDDWNEDMDGEWEAPRISNPACQIGCGEWTPPMIDNPKYKGVWRPPMIDNPNYQGIWSPRKIPNPDYFEDDHPFLLTSFRALGLELWSMTSNIYFDNFIICSEKEIADRWAADGWGVKIMIANANEPGVFKQLMVAAEERPWLWLIYLVTAGLPVALIALFCWPRKVKKKYEESEYKKTDICKPQTKGALEQEVKEKKAILEKPVDLGEEKKQSDGESLEKEEEGEPEEKSEEEIEIIEGQEEGNKSNKSGSEDEMKEADESTGSGDGPVKSVRKRRVRKE</sequence>
<comment type="similarity">
    <text evidence="2 15">Belongs to the calreticulin family.</text>
</comment>
<dbReference type="GO" id="GO:0051082">
    <property type="term" value="F:unfolded protein binding"/>
    <property type="evidence" value="ECO:0007669"/>
    <property type="project" value="InterPro"/>
</dbReference>
<name>A0A485NSA9_LYNPA</name>
<evidence type="ECO:0000256" key="7">
    <source>
        <dbReference type="ARBA" id="ARBA00022824"/>
    </source>
</evidence>
<reference evidence="19 20" key="1">
    <citation type="submission" date="2019-01" db="EMBL/GenBank/DDBJ databases">
        <authorList>
            <person name="Alioto T."/>
            <person name="Alioto T."/>
        </authorList>
    </citation>
    <scope>NUCLEOTIDE SEQUENCE [LARGE SCALE GENOMIC DNA]</scope>
</reference>
<gene>
    <name evidence="19" type="ORF">LYPA_23C003732</name>
</gene>
<dbReference type="SUPFAM" id="SSF49899">
    <property type="entry name" value="Concanavalin A-like lectins/glucanases"/>
    <property type="match status" value="1"/>
</dbReference>
<comment type="subcellular location">
    <subcellularLocation>
        <location evidence="1">Endoplasmic reticulum membrane</location>
        <topology evidence="1">Single-pass type I membrane protein</topology>
    </subcellularLocation>
</comment>
<evidence type="ECO:0000256" key="13">
    <source>
        <dbReference type="ARBA" id="ARBA00023186"/>
    </source>
</evidence>
<dbReference type="InterPro" id="IPR057279">
    <property type="entry name" value="MGAT4"/>
</dbReference>
<dbReference type="Gene3D" id="2.60.120.200">
    <property type="match status" value="1"/>
</dbReference>
<evidence type="ECO:0000256" key="17">
    <source>
        <dbReference type="SAM" id="MobiDB-lite"/>
    </source>
</evidence>
<keyword evidence="7 15" id="KW-0256">Endoplasmic reticulum</keyword>
<feature type="compositionally biased region" description="Basic residues" evidence="17">
    <location>
        <begin position="977"/>
        <end position="986"/>
    </location>
</feature>
<dbReference type="FunFam" id="2.10.250.10:FF:000001">
    <property type="entry name" value="Calnexin homolog"/>
    <property type="match status" value="1"/>
</dbReference>
<feature type="compositionally biased region" description="Basic and acidic residues" evidence="17">
    <location>
        <begin position="906"/>
        <end position="924"/>
    </location>
</feature>
<dbReference type="PROSITE" id="PS00805">
    <property type="entry name" value="CALRETICULIN_REPEAT"/>
    <property type="match status" value="1"/>
</dbReference>
<evidence type="ECO:0000313" key="20">
    <source>
        <dbReference type="Proteomes" id="UP000386466"/>
    </source>
</evidence>
<evidence type="ECO:0000256" key="5">
    <source>
        <dbReference type="ARBA" id="ARBA00022729"/>
    </source>
</evidence>
<dbReference type="Proteomes" id="UP000386466">
    <property type="component" value="Unassembled WGS sequence"/>
</dbReference>
<dbReference type="GO" id="GO:0005789">
    <property type="term" value="C:endoplasmic reticulum membrane"/>
    <property type="evidence" value="ECO:0007669"/>
    <property type="project" value="UniProtKB-SubCell"/>
</dbReference>
<dbReference type="Pfam" id="PF00262">
    <property type="entry name" value="Calreticulin"/>
    <property type="match status" value="1"/>
</dbReference>
<feature type="disulfide bond" evidence="14">
    <location>
        <begin position="527"/>
        <end position="561"/>
    </location>
</feature>
<dbReference type="AlphaFoldDB" id="A0A485NSA9"/>
<evidence type="ECO:0000256" key="12">
    <source>
        <dbReference type="ARBA" id="ARBA00023157"/>
    </source>
</evidence>
<feature type="transmembrane region" description="Helical" evidence="15">
    <location>
        <begin position="847"/>
        <end position="868"/>
    </location>
</feature>
<keyword evidence="3" id="KW-0597">Phosphoprotein</keyword>
<dbReference type="InterPro" id="IPR009033">
    <property type="entry name" value="Calreticulin/calnexin_P_dom_sf"/>
</dbReference>
<keyword evidence="16" id="KW-0175">Coiled coil</keyword>
<evidence type="ECO:0000256" key="8">
    <source>
        <dbReference type="ARBA" id="ARBA00022837"/>
    </source>
</evidence>